<keyword evidence="5" id="KW-0547">Nucleotide-binding</keyword>
<dbReference type="KEGG" id="nwl:NWFMUON74_30330"/>
<dbReference type="GO" id="GO:0005524">
    <property type="term" value="F:ATP binding"/>
    <property type="evidence" value="ECO:0007669"/>
    <property type="project" value="UniProtKB-KW"/>
</dbReference>
<dbReference type="InterPro" id="IPR036890">
    <property type="entry name" value="HATPase_C_sf"/>
</dbReference>
<keyword evidence="6 12" id="KW-0418">Kinase</keyword>
<dbReference type="Gene3D" id="1.20.5.1930">
    <property type="match status" value="1"/>
</dbReference>
<name>A0A7G1KK84_9NOCA</name>
<dbReference type="InterPro" id="IPR011712">
    <property type="entry name" value="Sig_transdc_His_kin_sub3_dim/P"/>
</dbReference>
<dbReference type="SUPFAM" id="SSF55874">
    <property type="entry name" value="ATPase domain of HSP90 chaperone/DNA topoisomerase II/histidine kinase"/>
    <property type="match status" value="1"/>
</dbReference>
<keyword evidence="3" id="KW-0597">Phosphoprotein</keyword>
<dbReference type="InterPro" id="IPR003594">
    <property type="entry name" value="HATPase_dom"/>
</dbReference>
<accession>A0A7G1KK84</accession>
<dbReference type="GeneID" id="80347581"/>
<dbReference type="GO" id="GO:0016020">
    <property type="term" value="C:membrane"/>
    <property type="evidence" value="ECO:0007669"/>
    <property type="project" value="InterPro"/>
</dbReference>
<evidence type="ECO:0000256" key="6">
    <source>
        <dbReference type="ARBA" id="ARBA00022777"/>
    </source>
</evidence>
<keyword evidence="9" id="KW-1133">Transmembrane helix</keyword>
<proteinExistence type="predicted"/>
<evidence type="ECO:0000256" key="5">
    <source>
        <dbReference type="ARBA" id="ARBA00022741"/>
    </source>
</evidence>
<evidence type="ECO:0000259" key="10">
    <source>
        <dbReference type="Pfam" id="PF02518"/>
    </source>
</evidence>
<evidence type="ECO:0000259" key="11">
    <source>
        <dbReference type="Pfam" id="PF07730"/>
    </source>
</evidence>
<feature type="transmembrane region" description="Helical" evidence="9">
    <location>
        <begin position="93"/>
        <end position="110"/>
    </location>
</feature>
<keyword evidence="9" id="KW-0812">Transmembrane</keyword>
<dbReference type="InterPro" id="IPR050482">
    <property type="entry name" value="Sensor_HK_TwoCompSys"/>
</dbReference>
<evidence type="ECO:0000256" key="2">
    <source>
        <dbReference type="ARBA" id="ARBA00012438"/>
    </source>
</evidence>
<dbReference type="EMBL" id="AP023396">
    <property type="protein sequence ID" value="BCK55261.1"/>
    <property type="molecule type" value="Genomic_DNA"/>
</dbReference>
<comment type="catalytic activity">
    <reaction evidence="1">
        <text>ATP + protein L-histidine = ADP + protein N-phospho-L-histidine.</text>
        <dbReference type="EC" id="2.7.13.3"/>
    </reaction>
</comment>
<feature type="transmembrane region" description="Helical" evidence="9">
    <location>
        <begin position="141"/>
        <end position="157"/>
    </location>
</feature>
<keyword evidence="8" id="KW-0902">Two-component regulatory system</keyword>
<dbReference type="Pfam" id="PF07730">
    <property type="entry name" value="HisKA_3"/>
    <property type="match status" value="1"/>
</dbReference>
<dbReference type="GO" id="GO:0000155">
    <property type="term" value="F:phosphorelay sensor kinase activity"/>
    <property type="evidence" value="ECO:0007669"/>
    <property type="project" value="InterPro"/>
</dbReference>
<dbReference type="GO" id="GO:0046983">
    <property type="term" value="F:protein dimerization activity"/>
    <property type="evidence" value="ECO:0007669"/>
    <property type="project" value="InterPro"/>
</dbReference>
<evidence type="ECO:0000256" key="7">
    <source>
        <dbReference type="ARBA" id="ARBA00022840"/>
    </source>
</evidence>
<evidence type="ECO:0000313" key="13">
    <source>
        <dbReference type="Proteomes" id="UP000516173"/>
    </source>
</evidence>
<dbReference type="Proteomes" id="UP000516173">
    <property type="component" value="Chromosome"/>
</dbReference>
<evidence type="ECO:0000313" key="12">
    <source>
        <dbReference type="EMBL" id="BCK55261.1"/>
    </source>
</evidence>
<sequence length="385" mass="40944">MRRLRRAARVLFGGDPESSPLTQVIGTMLLAVNLVFNHRQPVPGWLWWTLGATYVCWVLFTAGISRWPRPAFAALVCCALISAAAVGPAPDSSVLVMLCVAASVLAQHLVPSVAAILFVFAGCLVALVAGGLIAGRSAGTVAAHAAILVILVLLGLYRRQYRMRVRETEMLLAQTRRAQHEHARAAALDERARIAREMHDVLAHSLGALTVQLDVAEGLLSEKGDVAGALARLRQSRRLAADGLAEARSAVAALRSDVPPLPEAVRELAESFRRDHHLEVSCRVDGPARTVGPASTVSLLRAAREALTNAGRHAPGESVTVTLRFAPGRVRLSVRNPLPAIVSQYRPSGSGYGLIGMRERIALVGGTLSAGPDGDGWLVTAEVPE</sequence>
<evidence type="ECO:0000256" key="9">
    <source>
        <dbReference type="SAM" id="Phobius"/>
    </source>
</evidence>
<feature type="domain" description="Signal transduction histidine kinase subgroup 3 dimerisation and phosphoacceptor" evidence="11">
    <location>
        <begin position="190"/>
        <end position="257"/>
    </location>
</feature>
<dbReference type="RefSeq" id="WP_187688405.1">
    <property type="nucleotide sequence ID" value="NZ_AP023396.1"/>
</dbReference>
<dbReference type="PANTHER" id="PTHR24421:SF10">
    <property type="entry name" value="NITRATE_NITRITE SENSOR PROTEIN NARQ"/>
    <property type="match status" value="1"/>
</dbReference>
<organism evidence="12 13">
    <name type="scientific">Nocardia wallacei</name>
    <dbReference type="NCBI Taxonomy" id="480035"/>
    <lineage>
        <taxon>Bacteria</taxon>
        <taxon>Bacillati</taxon>
        <taxon>Actinomycetota</taxon>
        <taxon>Actinomycetes</taxon>
        <taxon>Mycobacteriales</taxon>
        <taxon>Nocardiaceae</taxon>
        <taxon>Nocardia</taxon>
    </lineage>
</organism>
<feature type="transmembrane region" description="Helical" evidence="9">
    <location>
        <begin position="45"/>
        <end position="64"/>
    </location>
</feature>
<dbReference type="EC" id="2.7.13.3" evidence="2"/>
<gene>
    <name evidence="12" type="ORF">NWFMUON74_30330</name>
</gene>
<protein>
    <recommendedName>
        <fullName evidence="2">histidine kinase</fullName>
        <ecNumber evidence="2">2.7.13.3</ecNumber>
    </recommendedName>
</protein>
<keyword evidence="9" id="KW-0472">Membrane</keyword>
<keyword evidence="4" id="KW-0808">Transferase</keyword>
<evidence type="ECO:0000256" key="8">
    <source>
        <dbReference type="ARBA" id="ARBA00023012"/>
    </source>
</evidence>
<dbReference type="CDD" id="cd16917">
    <property type="entry name" value="HATPase_UhpB-NarQ-NarX-like"/>
    <property type="match status" value="1"/>
</dbReference>
<keyword evidence="7" id="KW-0067">ATP-binding</keyword>
<dbReference type="Gene3D" id="3.30.565.10">
    <property type="entry name" value="Histidine kinase-like ATPase, C-terminal domain"/>
    <property type="match status" value="1"/>
</dbReference>
<dbReference type="PANTHER" id="PTHR24421">
    <property type="entry name" value="NITRATE/NITRITE SENSOR PROTEIN NARX-RELATED"/>
    <property type="match status" value="1"/>
</dbReference>
<evidence type="ECO:0000256" key="4">
    <source>
        <dbReference type="ARBA" id="ARBA00022679"/>
    </source>
</evidence>
<keyword evidence="13" id="KW-1185">Reference proteome</keyword>
<feature type="transmembrane region" description="Helical" evidence="9">
    <location>
        <begin position="117"/>
        <end position="135"/>
    </location>
</feature>
<evidence type="ECO:0000256" key="3">
    <source>
        <dbReference type="ARBA" id="ARBA00022553"/>
    </source>
</evidence>
<dbReference type="Pfam" id="PF02518">
    <property type="entry name" value="HATPase_c"/>
    <property type="match status" value="1"/>
</dbReference>
<reference evidence="12 13" key="1">
    <citation type="submission" date="2020-08" db="EMBL/GenBank/DDBJ databases">
        <title>Genome Sequencing of Nocardia wallacei strain FMUON74 and assembly.</title>
        <authorList>
            <person name="Toyokawa M."/>
            <person name="Uesaka K."/>
        </authorList>
    </citation>
    <scope>NUCLEOTIDE SEQUENCE [LARGE SCALE GENOMIC DNA]</scope>
    <source>
        <strain evidence="12 13">FMUON74</strain>
    </source>
</reference>
<dbReference type="AlphaFoldDB" id="A0A7G1KK84"/>
<evidence type="ECO:0000256" key="1">
    <source>
        <dbReference type="ARBA" id="ARBA00000085"/>
    </source>
</evidence>
<feature type="domain" description="Histidine kinase/HSP90-like ATPase" evidence="10">
    <location>
        <begin position="298"/>
        <end position="384"/>
    </location>
</feature>